<evidence type="ECO:0000313" key="2">
    <source>
        <dbReference type="EMBL" id="OKL55363.1"/>
    </source>
</evidence>
<organism evidence="2 3">
    <name type="scientific">Talaromyces atroroseus</name>
    <dbReference type="NCBI Taxonomy" id="1441469"/>
    <lineage>
        <taxon>Eukaryota</taxon>
        <taxon>Fungi</taxon>
        <taxon>Dikarya</taxon>
        <taxon>Ascomycota</taxon>
        <taxon>Pezizomycotina</taxon>
        <taxon>Eurotiomycetes</taxon>
        <taxon>Eurotiomycetidae</taxon>
        <taxon>Eurotiales</taxon>
        <taxon>Trichocomaceae</taxon>
        <taxon>Talaromyces</taxon>
        <taxon>Talaromyces sect. Trachyspermi</taxon>
    </lineage>
</organism>
<dbReference type="InterPro" id="IPR050955">
    <property type="entry name" value="Plant_Biomass_Hydrol_Est"/>
</dbReference>
<dbReference type="Proteomes" id="UP000214365">
    <property type="component" value="Unassembled WGS sequence"/>
</dbReference>
<name>A0A1Q5Q6G7_TALAT</name>
<protein>
    <submittedName>
        <fullName evidence="2">Uncharacterized protein</fullName>
    </submittedName>
</protein>
<comment type="caution">
    <text evidence="2">The sequence shown here is derived from an EMBL/GenBank/DDBJ whole genome shotgun (WGS) entry which is preliminary data.</text>
</comment>
<dbReference type="GeneID" id="31009154"/>
<reference evidence="2 3" key="1">
    <citation type="submission" date="2015-06" db="EMBL/GenBank/DDBJ databases">
        <title>Talaromyces atroroseus IBT 11181 draft genome.</title>
        <authorList>
            <person name="Rasmussen K.B."/>
            <person name="Rasmussen S."/>
            <person name="Petersen B."/>
            <person name="Sicheritz-Ponten T."/>
            <person name="Mortensen U.H."/>
            <person name="Thrane U."/>
        </authorList>
    </citation>
    <scope>NUCLEOTIDE SEQUENCE [LARGE SCALE GENOMIC DNA]</scope>
    <source>
        <strain evidence="2 3">IBT 11181</strain>
    </source>
</reference>
<evidence type="ECO:0000256" key="1">
    <source>
        <dbReference type="ARBA" id="ARBA00022729"/>
    </source>
</evidence>
<dbReference type="OrthoDB" id="2334691at2759"/>
<dbReference type="RefSeq" id="XP_020115484.1">
    <property type="nucleotide sequence ID" value="XM_020265328.1"/>
</dbReference>
<dbReference type="InterPro" id="IPR029058">
    <property type="entry name" value="AB_hydrolase_fold"/>
</dbReference>
<dbReference type="SUPFAM" id="SSF53474">
    <property type="entry name" value="alpha/beta-Hydrolases"/>
    <property type="match status" value="1"/>
</dbReference>
<keyword evidence="3" id="KW-1185">Reference proteome</keyword>
<gene>
    <name evidence="2" type="ORF">UA08_09398</name>
</gene>
<evidence type="ECO:0000313" key="3">
    <source>
        <dbReference type="Proteomes" id="UP000214365"/>
    </source>
</evidence>
<dbReference type="Gene3D" id="3.40.50.1820">
    <property type="entry name" value="alpha/beta hydrolase"/>
    <property type="match status" value="1"/>
</dbReference>
<dbReference type="PANTHER" id="PTHR43037:SF1">
    <property type="entry name" value="BLL1128 PROTEIN"/>
    <property type="match status" value="1"/>
</dbReference>
<sequence>MAELNKPLTTRIIPHQFLKQLFLVGHVPQRALTSDPRLSYSLYVPQEHYPKNSEQKLPLLVHVHGTSRDLSPVRRELVAFADSMPCAILAPLFPANLEGPTDFNSYKDLRTNSLRSDLALISMLDEVAFTWPGIETSKIHLMGFSAGGQFAHRFLYLYPEHLASVSVGSPGQATPLDYQKNWPKGVADVESIFNKTVREELIKEVAIQLVIGADDVIGHGSSEFRQWARKMTTALAGKEAPASIQADVSDSSLEVGNRVDTIKRLHTSWKELEIEARLDIVDGVAHKSAGAARE</sequence>
<keyword evidence="1" id="KW-0732">Signal</keyword>
<proteinExistence type="predicted"/>
<dbReference type="EMBL" id="LFMY01000022">
    <property type="protein sequence ID" value="OKL55363.1"/>
    <property type="molecule type" value="Genomic_DNA"/>
</dbReference>
<dbReference type="PANTHER" id="PTHR43037">
    <property type="entry name" value="UNNAMED PRODUCT-RELATED"/>
    <property type="match status" value="1"/>
</dbReference>
<accession>A0A1Q5Q6G7</accession>
<dbReference type="AlphaFoldDB" id="A0A1Q5Q6G7"/>